<evidence type="ECO:0000256" key="3">
    <source>
        <dbReference type="ARBA" id="ARBA00022833"/>
    </source>
</evidence>
<name>A0A915EL79_9BILA</name>
<dbReference type="Proteomes" id="UP000887574">
    <property type="component" value="Unplaced"/>
</dbReference>
<keyword evidence="5" id="KW-1185">Reference proteome</keyword>
<keyword evidence="2" id="KW-0863">Zinc-finger</keyword>
<organism evidence="5 6">
    <name type="scientific">Ditylenchus dipsaci</name>
    <dbReference type="NCBI Taxonomy" id="166011"/>
    <lineage>
        <taxon>Eukaryota</taxon>
        <taxon>Metazoa</taxon>
        <taxon>Ecdysozoa</taxon>
        <taxon>Nematoda</taxon>
        <taxon>Chromadorea</taxon>
        <taxon>Rhabditida</taxon>
        <taxon>Tylenchina</taxon>
        <taxon>Tylenchomorpha</taxon>
        <taxon>Sphaerularioidea</taxon>
        <taxon>Anguinidae</taxon>
        <taxon>Anguininae</taxon>
        <taxon>Ditylenchus</taxon>
    </lineage>
</organism>
<dbReference type="GO" id="GO:0008270">
    <property type="term" value="F:zinc ion binding"/>
    <property type="evidence" value="ECO:0007669"/>
    <property type="project" value="UniProtKB-KW"/>
</dbReference>
<reference evidence="6" key="1">
    <citation type="submission" date="2022-11" db="UniProtKB">
        <authorList>
            <consortium name="WormBaseParasite"/>
        </authorList>
    </citation>
    <scope>IDENTIFICATION</scope>
</reference>
<keyword evidence="3" id="KW-0862">Zinc</keyword>
<evidence type="ECO:0000256" key="2">
    <source>
        <dbReference type="ARBA" id="ARBA00022771"/>
    </source>
</evidence>
<feature type="domain" description="FLYWCH-type" evidence="4">
    <location>
        <begin position="2"/>
        <end position="62"/>
    </location>
</feature>
<dbReference type="WBParaSite" id="jg6562">
    <property type="protein sequence ID" value="jg6562"/>
    <property type="gene ID" value="jg6562"/>
</dbReference>
<evidence type="ECO:0000313" key="6">
    <source>
        <dbReference type="WBParaSite" id="jg6562"/>
    </source>
</evidence>
<evidence type="ECO:0000256" key="1">
    <source>
        <dbReference type="ARBA" id="ARBA00022723"/>
    </source>
</evidence>
<sequence length="258" mass="29661">MVHFSDHLYWKESARTSVKGITRTYWRCIFWKRGSDGEVGFKCPGRAVSFSDGIQITAEHNHNGEKARVELKRMQGSLQKQAMESREAPRAIIGKAIQKVAEEARPLIRRSLMGRAIRRRRHEEKLEPANPKNLKELVIPKEFQMRNDELFLKYDGWNGDERILLFSTDKCLDLLSSIPNWGCDGTFDVVPLLFDQLWILYEFLDTESMSRLKCGLEDSKWTYTRDPLQQNGMIVASSLVSMLNACLEEALSTSISSI</sequence>
<protein>
    <submittedName>
        <fullName evidence="6">FLYWCH-type domain-containing protein</fullName>
    </submittedName>
</protein>
<dbReference type="Pfam" id="PF04500">
    <property type="entry name" value="FLYWCH"/>
    <property type="match status" value="1"/>
</dbReference>
<dbReference type="AlphaFoldDB" id="A0A915EL79"/>
<dbReference type="InterPro" id="IPR007588">
    <property type="entry name" value="Znf_FLYWCH"/>
</dbReference>
<proteinExistence type="predicted"/>
<dbReference type="Gene3D" id="2.20.25.240">
    <property type="match status" value="1"/>
</dbReference>
<evidence type="ECO:0000259" key="4">
    <source>
        <dbReference type="Pfam" id="PF04500"/>
    </source>
</evidence>
<keyword evidence="1" id="KW-0479">Metal-binding</keyword>
<accession>A0A915EL79</accession>
<evidence type="ECO:0000313" key="5">
    <source>
        <dbReference type="Proteomes" id="UP000887574"/>
    </source>
</evidence>